<proteinExistence type="inferred from homology"/>
<name>A0A7I8JXR7_SPIIN</name>
<comment type="similarity">
    <text evidence="1">Belongs to the LOB domain-containing protein family.</text>
</comment>
<gene>
    <name evidence="4" type="ORF">SI8410_01000324</name>
</gene>
<feature type="coiled-coil region" evidence="2">
    <location>
        <begin position="87"/>
        <end position="114"/>
    </location>
</feature>
<keyword evidence="2" id="KW-0175">Coiled coil</keyword>
<dbReference type="Pfam" id="PF03195">
    <property type="entry name" value="LOB"/>
    <property type="match status" value="1"/>
</dbReference>
<evidence type="ECO:0000259" key="3">
    <source>
        <dbReference type="PROSITE" id="PS50891"/>
    </source>
</evidence>
<dbReference type="EMBL" id="LR746264">
    <property type="protein sequence ID" value="CAA7388004.1"/>
    <property type="molecule type" value="Genomic_DNA"/>
</dbReference>
<accession>A0A7I8JXR7</accession>
<evidence type="ECO:0000313" key="5">
    <source>
        <dbReference type="Proteomes" id="UP000663760"/>
    </source>
</evidence>
<protein>
    <recommendedName>
        <fullName evidence="3">LOB domain-containing protein</fullName>
    </recommendedName>
</protein>
<feature type="domain" description="LOB" evidence="3">
    <location>
        <begin position="7"/>
        <end position="108"/>
    </location>
</feature>
<evidence type="ECO:0000313" key="4">
    <source>
        <dbReference type="EMBL" id="CAA7388004.1"/>
    </source>
</evidence>
<dbReference type="PROSITE" id="PS50891">
    <property type="entry name" value="LOB"/>
    <property type="match status" value="1"/>
</dbReference>
<dbReference type="OrthoDB" id="1893065at2759"/>
<dbReference type="Proteomes" id="UP000663760">
    <property type="component" value="Chromosome 1"/>
</dbReference>
<evidence type="ECO:0000256" key="2">
    <source>
        <dbReference type="SAM" id="Coils"/>
    </source>
</evidence>
<dbReference type="PANTHER" id="PTHR31301">
    <property type="entry name" value="LOB DOMAIN-CONTAINING PROTEIN 4-RELATED"/>
    <property type="match status" value="1"/>
</dbReference>
<dbReference type="InterPro" id="IPR004883">
    <property type="entry name" value="LOB"/>
</dbReference>
<sequence length="127" mass="14698">MTTRGGRNCFACRRQHRRCGSECPLAPFFPLDQPQRFENARRLFGVSNILKILSGIDPALQPDAMRSIIYESDCRAHFPVEGCLAVIRHLLHQLRCAEIELAFLTNEIAHHRSQMEHVDYNQPRKTR</sequence>
<dbReference type="AlphaFoldDB" id="A0A7I8JXR7"/>
<evidence type="ECO:0000256" key="1">
    <source>
        <dbReference type="ARBA" id="ARBA00005474"/>
    </source>
</evidence>
<reference evidence="4" key="1">
    <citation type="submission" date="2020-02" db="EMBL/GenBank/DDBJ databases">
        <authorList>
            <person name="Scholz U."/>
            <person name="Mascher M."/>
            <person name="Fiebig A."/>
        </authorList>
    </citation>
    <scope>NUCLEOTIDE SEQUENCE</scope>
</reference>
<keyword evidence="5" id="KW-1185">Reference proteome</keyword>
<dbReference type="PANTHER" id="PTHR31301:SF186">
    <property type="entry name" value="OS09G0364100 PROTEIN"/>
    <property type="match status" value="1"/>
</dbReference>
<organism evidence="4 5">
    <name type="scientific">Spirodela intermedia</name>
    <name type="common">Intermediate duckweed</name>
    <dbReference type="NCBI Taxonomy" id="51605"/>
    <lineage>
        <taxon>Eukaryota</taxon>
        <taxon>Viridiplantae</taxon>
        <taxon>Streptophyta</taxon>
        <taxon>Embryophyta</taxon>
        <taxon>Tracheophyta</taxon>
        <taxon>Spermatophyta</taxon>
        <taxon>Magnoliopsida</taxon>
        <taxon>Liliopsida</taxon>
        <taxon>Araceae</taxon>
        <taxon>Lemnoideae</taxon>
        <taxon>Spirodela</taxon>
    </lineage>
</organism>